<protein>
    <submittedName>
        <fullName evidence="2">Putative mobilization protein</fullName>
    </submittedName>
</protein>
<dbReference type="Pfam" id="PF21983">
    <property type="entry name" value="NikA-like"/>
    <property type="match status" value="1"/>
</dbReference>
<proteinExistence type="predicted"/>
<dbReference type="InterPro" id="IPR053842">
    <property type="entry name" value="NikA-like"/>
</dbReference>
<name>A0A1K0JSJ9_LACLL</name>
<accession>A0A1K0JSJ9</accession>
<evidence type="ECO:0000256" key="1">
    <source>
        <dbReference type="SAM" id="MobiDB-lite"/>
    </source>
</evidence>
<reference evidence="2" key="1">
    <citation type="submission" date="2016-10" db="EMBL/GenBank/DDBJ databases">
        <title>Antilisterial bacteriocin lactolisterin BU produced by Lactococcus lactis subsp. lactis BGBU1-4.</title>
        <authorList>
            <person name="Lozo J."/>
            <person name="Mirkovic N."/>
            <person name="Miljkovic M."/>
            <person name="Jovcic B."/>
            <person name="Kojic M."/>
        </authorList>
    </citation>
    <scope>NUCLEOTIDE SEQUENCE</scope>
    <source>
        <strain evidence="2">BGBU1-4</strain>
    </source>
</reference>
<evidence type="ECO:0000313" key="2">
    <source>
        <dbReference type="EMBL" id="SDR48796.1"/>
    </source>
</evidence>
<feature type="region of interest" description="Disordered" evidence="1">
    <location>
        <begin position="1"/>
        <end position="24"/>
    </location>
</feature>
<dbReference type="AlphaFoldDB" id="A0A1K0JSJ9"/>
<organism evidence="2">
    <name type="scientific">Lactococcus lactis subsp. lactis</name>
    <name type="common">Streptococcus lactis</name>
    <dbReference type="NCBI Taxonomy" id="1360"/>
    <lineage>
        <taxon>Bacteria</taxon>
        <taxon>Bacillati</taxon>
        <taxon>Bacillota</taxon>
        <taxon>Bacilli</taxon>
        <taxon>Lactobacillales</taxon>
        <taxon>Streptococcaceae</taxon>
        <taxon>Lactococcus</taxon>
    </lineage>
</organism>
<gene>
    <name evidence="2" type="primary">mobC</name>
</gene>
<dbReference type="EMBL" id="LT629305">
    <property type="protein sequence ID" value="SDR48796.1"/>
    <property type="molecule type" value="Genomic_DNA"/>
</dbReference>
<sequence>MTERNVPINQGKEKSSHTSTQVKFRLNEEERRVWQERASERNLSLPKFSKQIVEQAITHGKIKPPKIDKQQGTEILKHLAKTGGNINQIAKWCNSHKDQVSDDVAERLAFNLEQVRKELNTLWRQLK</sequence>